<keyword evidence="2" id="KW-1185">Reference proteome</keyword>
<evidence type="ECO:0000313" key="2">
    <source>
        <dbReference type="Proteomes" id="UP000070133"/>
    </source>
</evidence>
<comment type="caution">
    <text evidence="1">The sequence shown here is derived from an EMBL/GenBank/DDBJ whole genome shotgun (WGS) entry which is preliminary data.</text>
</comment>
<protein>
    <submittedName>
        <fullName evidence="1">Uncharacterized protein</fullName>
    </submittedName>
</protein>
<dbReference type="AlphaFoldDB" id="A0A139H028"/>
<accession>A0A139H028</accession>
<proteinExistence type="predicted"/>
<name>A0A139H028_9PEZI</name>
<dbReference type="Proteomes" id="UP000070133">
    <property type="component" value="Unassembled WGS sequence"/>
</dbReference>
<reference evidence="1 2" key="1">
    <citation type="submission" date="2015-07" db="EMBL/GenBank/DDBJ databases">
        <title>Comparative genomics of the Sigatoka disease complex on banana suggests a link between parallel evolutionary changes in Pseudocercospora fijiensis and Pseudocercospora eumusae and increased virulence on the banana host.</title>
        <authorList>
            <person name="Chang T.-C."/>
            <person name="Salvucci A."/>
            <person name="Crous P.W."/>
            <person name="Stergiopoulos I."/>
        </authorList>
    </citation>
    <scope>NUCLEOTIDE SEQUENCE [LARGE SCALE GENOMIC DNA]</scope>
    <source>
        <strain evidence="1 2">CBS 114824</strain>
    </source>
</reference>
<dbReference type="EMBL" id="LFZN01000199">
    <property type="protein sequence ID" value="KXS95815.1"/>
    <property type="molecule type" value="Genomic_DNA"/>
</dbReference>
<organism evidence="1 2">
    <name type="scientific">Pseudocercospora eumusae</name>
    <dbReference type="NCBI Taxonomy" id="321146"/>
    <lineage>
        <taxon>Eukaryota</taxon>
        <taxon>Fungi</taxon>
        <taxon>Dikarya</taxon>
        <taxon>Ascomycota</taxon>
        <taxon>Pezizomycotina</taxon>
        <taxon>Dothideomycetes</taxon>
        <taxon>Dothideomycetidae</taxon>
        <taxon>Mycosphaerellales</taxon>
        <taxon>Mycosphaerellaceae</taxon>
        <taxon>Pseudocercospora</taxon>
    </lineage>
</organism>
<gene>
    <name evidence="1" type="ORF">AC578_6261</name>
</gene>
<sequence length="105" mass="11952">MSSFASRKGQISSSLSKDSAKPVFWFVFMIVRLYYHEFKPFKSSPQSSNAADMYQRVQRVRCDEVTAFPEEGVDKDIIDFGARVATSKSEIQEVIAVQMTSDRLN</sequence>
<evidence type="ECO:0000313" key="1">
    <source>
        <dbReference type="EMBL" id="KXS95815.1"/>
    </source>
</evidence>